<dbReference type="InterPro" id="IPR005110">
    <property type="entry name" value="MoeA_linker/N"/>
</dbReference>
<dbReference type="EMBL" id="JANFXK010000280">
    <property type="protein sequence ID" value="MCQ4638808.1"/>
    <property type="molecule type" value="Genomic_DNA"/>
</dbReference>
<sequence length="66" mass="7191">MERVTRKPTYAKYCSPLINASAMDGIAVISSRTAEANETNPVILKEEEDSLVVDTGDPIHPPYDAV</sequence>
<dbReference type="Gene3D" id="3.90.105.10">
    <property type="entry name" value="Molybdopterin biosynthesis moea protein, domain 2"/>
    <property type="match status" value="1"/>
</dbReference>
<evidence type="ECO:0000313" key="3">
    <source>
        <dbReference type="Proteomes" id="UP001524502"/>
    </source>
</evidence>
<dbReference type="Gene3D" id="2.170.190.11">
    <property type="entry name" value="Molybdopterin biosynthesis moea protein, domain 3"/>
    <property type="match status" value="1"/>
</dbReference>
<comment type="caution">
    <text evidence="2">The sequence shown here is derived from an EMBL/GenBank/DDBJ whole genome shotgun (WGS) entry which is preliminary data.</text>
</comment>
<evidence type="ECO:0000313" key="2">
    <source>
        <dbReference type="EMBL" id="MCQ4638808.1"/>
    </source>
</evidence>
<gene>
    <name evidence="2" type="ORF">NE619_18965</name>
</gene>
<dbReference type="InterPro" id="IPR036135">
    <property type="entry name" value="MoeA_linker/N_sf"/>
</dbReference>
<dbReference type="Pfam" id="PF03453">
    <property type="entry name" value="MoeA_N"/>
    <property type="match status" value="1"/>
</dbReference>
<protein>
    <submittedName>
        <fullName evidence="2">Molybdopterin biosynthesis protein</fullName>
    </submittedName>
</protein>
<feature type="non-terminal residue" evidence="2">
    <location>
        <position position="66"/>
    </location>
</feature>
<reference evidence="2 3" key="1">
    <citation type="submission" date="2022-06" db="EMBL/GenBank/DDBJ databases">
        <title>Isolation of gut microbiota from human fecal samples.</title>
        <authorList>
            <person name="Pamer E.G."/>
            <person name="Barat B."/>
            <person name="Waligurski E."/>
            <person name="Medina S."/>
            <person name="Paddock L."/>
            <person name="Mostad J."/>
        </authorList>
    </citation>
    <scope>NUCLEOTIDE SEQUENCE [LARGE SCALE GENOMIC DNA]</scope>
    <source>
        <strain evidence="2 3">SL.3.17</strain>
    </source>
</reference>
<evidence type="ECO:0000259" key="1">
    <source>
        <dbReference type="Pfam" id="PF03453"/>
    </source>
</evidence>
<dbReference type="SUPFAM" id="SSF63882">
    <property type="entry name" value="MoeA N-terminal region -like"/>
    <property type="match status" value="1"/>
</dbReference>
<dbReference type="Proteomes" id="UP001524502">
    <property type="component" value="Unassembled WGS sequence"/>
</dbReference>
<keyword evidence="3" id="KW-1185">Reference proteome</keyword>
<organism evidence="2 3">
    <name type="scientific">Anaerovorax odorimutans</name>
    <dbReference type="NCBI Taxonomy" id="109327"/>
    <lineage>
        <taxon>Bacteria</taxon>
        <taxon>Bacillati</taxon>
        <taxon>Bacillota</taxon>
        <taxon>Clostridia</taxon>
        <taxon>Peptostreptococcales</taxon>
        <taxon>Anaerovoracaceae</taxon>
        <taxon>Anaerovorax</taxon>
    </lineage>
</organism>
<proteinExistence type="predicted"/>
<feature type="domain" description="MoeA N-terminal and linker" evidence="1">
    <location>
        <begin position="2"/>
        <end position="66"/>
    </location>
</feature>
<accession>A0ABT1RUD0</accession>
<name>A0ABT1RUD0_9FIRM</name>